<dbReference type="GO" id="GO:0005975">
    <property type="term" value="P:carbohydrate metabolic process"/>
    <property type="evidence" value="ECO:0007669"/>
    <property type="project" value="InterPro"/>
</dbReference>
<dbReference type="PANTHER" id="PTHR31062">
    <property type="entry name" value="XYLOGLUCAN ENDOTRANSGLUCOSYLASE/HYDROLASE PROTEIN 8-RELATED"/>
    <property type="match status" value="1"/>
</dbReference>
<dbReference type="KEGG" id="aht:ANTHELSMS3_04824"/>
<dbReference type="RefSeq" id="WP_094037346.1">
    <property type="nucleotide sequence ID" value="NZ_CP022541.1"/>
</dbReference>
<evidence type="ECO:0000256" key="9">
    <source>
        <dbReference type="SAM" id="SignalP"/>
    </source>
</evidence>
<organism evidence="11 12">
    <name type="scientific">Antarctobacter heliothermus</name>
    <dbReference type="NCBI Taxonomy" id="74033"/>
    <lineage>
        <taxon>Bacteria</taxon>
        <taxon>Pseudomonadati</taxon>
        <taxon>Pseudomonadota</taxon>
        <taxon>Alphaproteobacteria</taxon>
        <taxon>Rhodobacterales</taxon>
        <taxon>Roseobacteraceae</taxon>
        <taxon>Antarctobacter</taxon>
    </lineage>
</organism>
<keyword evidence="11" id="KW-0614">Plasmid</keyword>
<evidence type="ECO:0000256" key="4">
    <source>
        <dbReference type="ARBA" id="ARBA00023295"/>
    </source>
</evidence>
<feature type="active site" description="Proton donor" evidence="8">
    <location>
        <position position="149"/>
    </location>
</feature>
<dbReference type="Pfam" id="PF00722">
    <property type="entry name" value="Glyco_hydro_16"/>
    <property type="match status" value="1"/>
</dbReference>
<evidence type="ECO:0000256" key="7">
    <source>
        <dbReference type="ARBA" id="ARBA00031665"/>
    </source>
</evidence>
<name>A0A222EAX6_9RHOB</name>
<dbReference type="InterPro" id="IPR008263">
    <property type="entry name" value="GH16_AS"/>
</dbReference>
<keyword evidence="4 11" id="KW-0326">Glycosidase</keyword>
<dbReference type="PRINTS" id="PR00737">
    <property type="entry name" value="GLHYDRLASE16"/>
</dbReference>
<dbReference type="Proteomes" id="UP000203589">
    <property type="component" value="Plasmid pSMS3-1"/>
</dbReference>
<evidence type="ECO:0000256" key="6">
    <source>
        <dbReference type="ARBA" id="ARBA00029771"/>
    </source>
</evidence>
<evidence type="ECO:0000256" key="1">
    <source>
        <dbReference type="ARBA" id="ARBA00006865"/>
    </source>
</evidence>
<evidence type="ECO:0000256" key="2">
    <source>
        <dbReference type="ARBA" id="ARBA00014569"/>
    </source>
</evidence>
<sequence>MKIFAGQLVQCPRIALILAAVCGIGLSAVDAKAQPEGAFLSRFDDGKPFPEGWRISHFAVKDSHYKTIWKRQSVTHGRAKGTPLELWLHPAPAEAQHDFFGSEIQRARRTYYGHYEVEMTAAPGDGVISSFFLYTGPFFGDPHDEIDFEFLGRDTTKVWINRFAKGKNLPGKWLDLGFDAAAGPHLYALDWLPDRLVWYVDGREFYRIEAPDHAIPDIPGRIYINIWTGGTGQAQWSGTAAPDTRSVVTYHCISYRPPDEAAPMCSEQEIATLDVDD</sequence>
<dbReference type="InterPro" id="IPR008264">
    <property type="entry name" value="Beta_glucanase"/>
</dbReference>
<evidence type="ECO:0000256" key="3">
    <source>
        <dbReference type="ARBA" id="ARBA00022801"/>
    </source>
</evidence>
<feature type="domain" description="GH16" evidence="10">
    <location>
        <begin position="29"/>
        <end position="260"/>
    </location>
</feature>
<keyword evidence="12" id="KW-1185">Reference proteome</keyword>
<dbReference type="AlphaFoldDB" id="A0A222EAX6"/>
<feature type="active site" description="Nucleophile" evidence="8">
    <location>
        <position position="145"/>
    </location>
</feature>
<protein>
    <recommendedName>
        <fullName evidence="2">Beta-glucanase</fullName>
    </recommendedName>
    <alternativeName>
        <fullName evidence="7">1,3-1,4-beta-D-glucan 4-glucanohydrolase</fullName>
    </alternativeName>
    <alternativeName>
        <fullName evidence="6">Endo-beta-1,3-1,4 glucanase</fullName>
    </alternativeName>
    <alternativeName>
        <fullName evidence="5">Lichenase</fullName>
    </alternativeName>
</protein>
<dbReference type="OrthoDB" id="9809583at2"/>
<dbReference type="EMBL" id="CP022541">
    <property type="protein sequence ID" value="ASP23218.1"/>
    <property type="molecule type" value="Genomic_DNA"/>
</dbReference>
<accession>A0A222EAX6</accession>
<dbReference type="GO" id="GO:0004553">
    <property type="term" value="F:hydrolase activity, hydrolyzing O-glycosyl compounds"/>
    <property type="evidence" value="ECO:0007669"/>
    <property type="project" value="InterPro"/>
</dbReference>
<reference evidence="11 12" key="1">
    <citation type="submission" date="2017-07" db="EMBL/GenBank/DDBJ databases">
        <title>Genome Sequence of Antarctobacter heliothermus Strain SMS3 Isolated from a culture of the Diatom Skeletonema marinoi.</title>
        <authorList>
            <person name="Topel M."/>
            <person name="Pinder M.I.M."/>
            <person name="Johansson O.N."/>
            <person name="Kourtchenko O."/>
            <person name="Godhe A."/>
            <person name="Clarke A.K."/>
        </authorList>
    </citation>
    <scope>NUCLEOTIDE SEQUENCE [LARGE SCALE GENOMIC DNA]</scope>
    <source>
        <strain evidence="11 12">SMS3</strain>
        <plasmid evidence="12">Plasmid psms3-1</plasmid>
    </source>
</reference>
<proteinExistence type="inferred from homology"/>
<comment type="similarity">
    <text evidence="1">Belongs to the glycosyl hydrolase 16 family.</text>
</comment>
<dbReference type="InterPro" id="IPR000757">
    <property type="entry name" value="Beta-glucanase-like"/>
</dbReference>
<evidence type="ECO:0000313" key="12">
    <source>
        <dbReference type="Proteomes" id="UP000203589"/>
    </source>
</evidence>
<evidence type="ECO:0000256" key="5">
    <source>
        <dbReference type="ARBA" id="ARBA00029722"/>
    </source>
</evidence>
<keyword evidence="9" id="KW-0732">Signal</keyword>
<feature type="signal peptide" evidence="9">
    <location>
        <begin position="1"/>
        <end position="33"/>
    </location>
</feature>
<dbReference type="InterPro" id="IPR013320">
    <property type="entry name" value="ConA-like_dom_sf"/>
</dbReference>
<feature type="chain" id="PRO_5012126497" description="Beta-glucanase" evidence="9">
    <location>
        <begin position="34"/>
        <end position="277"/>
    </location>
</feature>
<dbReference type="Gene3D" id="2.60.120.200">
    <property type="match status" value="1"/>
</dbReference>
<dbReference type="InterPro" id="IPR044791">
    <property type="entry name" value="Beta-glucanase/XTH"/>
</dbReference>
<evidence type="ECO:0000256" key="8">
    <source>
        <dbReference type="PIRSR" id="PIRSR608264-1"/>
    </source>
</evidence>
<gene>
    <name evidence="11" type="primary">bglS</name>
    <name evidence="11" type="ORF">ANTHELSMS3_04824</name>
</gene>
<evidence type="ECO:0000259" key="10">
    <source>
        <dbReference type="PROSITE" id="PS51762"/>
    </source>
</evidence>
<dbReference type="SUPFAM" id="SSF49899">
    <property type="entry name" value="Concanavalin A-like lectins/glucanases"/>
    <property type="match status" value="1"/>
</dbReference>
<dbReference type="PROSITE" id="PS01034">
    <property type="entry name" value="GH16_1"/>
    <property type="match status" value="1"/>
</dbReference>
<keyword evidence="3 11" id="KW-0378">Hydrolase</keyword>
<dbReference type="PROSITE" id="PS51762">
    <property type="entry name" value="GH16_2"/>
    <property type="match status" value="1"/>
</dbReference>
<geneLocation type="plasmid" evidence="12">
    <name>psms3-1</name>
</geneLocation>
<evidence type="ECO:0000313" key="11">
    <source>
        <dbReference type="EMBL" id="ASP23218.1"/>
    </source>
</evidence>